<evidence type="ECO:0000256" key="11">
    <source>
        <dbReference type="ARBA" id="ARBA00023444"/>
    </source>
</evidence>
<evidence type="ECO:0000256" key="1">
    <source>
        <dbReference type="ARBA" id="ARBA00004141"/>
    </source>
</evidence>
<protein>
    <recommendedName>
        <fullName evidence="16">Cytochrome oxidase assembly</fullName>
    </recommendedName>
</protein>
<dbReference type="OrthoDB" id="128939at2"/>
<dbReference type="STRING" id="575540.Isop_0870"/>
<evidence type="ECO:0000256" key="8">
    <source>
        <dbReference type="ARBA" id="ARBA00023133"/>
    </source>
</evidence>
<dbReference type="EMBL" id="CP002353">
    <property type="protein sequence ID" value="ADV61460.1"/>
    <property type="molecule type" value="Genomic_DNA"/>
</dbReference>
<keyword evidence="7" id="KW-0408">Iron</keyword>
<evidence type="ECO:0000256" key="12">
    <source>
        <dbReference type="SAM" id="MobiDB-lite"/>
    </source>
</evidence>
<feature type="compositionally biased region" description="Low complexity" evidence="12">
    <location>
        <begin position="78"/>
        <end position="87"/>
    </location>
</feature>
<dbReference type="KEGG" id="ipa:Isop_0870"/>
<dbReference type="AlphaFoldDB" id="E8R2V6"/>
<feature type="transmembrane region" description="Helical" evidence="13">
    <location>
        <begin position="358"/>
        <end position="378"/>
    </location>
</feature>
<keyword evidence="6" id="KW-0560">Oxidoreductase</keyword>
<keyword evidence="2" id="KW-1003">Cell membrane</keyword>
<keyword evidence="8" id="KW-0350">Heme biosynthesis</keyword>
<dbReference type="HOGENOM" id="CLU_623713_0_0_0"/>
<dbReference type="GO" id="GO:0046872">
    <property type="term" value="F:metal ion binding"/>
    <property type="evidence" value="ECO:0007669"/>
    <property type="project" value="UniProtKB-KW"/>
</dbReference>
<dbReference type="GO" id="GO:0016491">
    <property type="term" value="F:oxidoreductase activity"/>
    <property type="evidence" value="ECO:0007669"/>
    <property type="project" value="UniProtKB-KW"/>
</dbReference>
<evidence type="ECO:0000313" key="15">
    <source>
        <dbReference type="Proteomes" id="UP000008631"/>
    </source>
</evidence>
<keyword evidence="10" id="KW-1015">Disulfide bond</keyword>
<keyword evidence="5 13" id="KW-1133">Transmembrane helix</keyword>
<feature type="transmembrane region" description="Helical" evidence="13">
    <location>
        <begin position="207"/>
        <end position="225"/>
    </location>
</feature>
<keyword evidence="3 13" id="KW-0812">Transmembrane</keyword>
<dbReference type="InterPro" id="IPR003780">
    <property type="entry name" value="COX15/CtaA_fam"/>
</dbReference>
<evidence type="ECO:0000256" key="13">
    <source>
        <dbReference type="SAM" id="Phobius"/>
    </source>
</evidence>
<gene>
    <name evidence="14" type="ordered locus">Isop_0870</name>
</gene>
<evidence type="ECO:0000256" key="2">
    <source>
        <dbReference type="ARBA" id="ARBA00022475"/>
    </source>
</evidence>
<dbReference type="PANTHER" id="PTHR35457:SF1">
    <property type="entry name" value="HEME A SYNTHASE"/>
    <property type="match status" value="1"/>
</dbReference>
<feature type="transmembrane region" description="Helical" evidence="13">
    <location>
        <begin position="398"/>
        <end position="416"/>
    </location>
</feature>
<comment type="subcellular location">
    <subcellularLocation>
        <location evidence="1">Membrane</location>
        <topology evidence="1">Multi-pass membrane protein</topology>
    </subcellularLocation>
</comment>
<sequence>MVARLVCGARPTTCLVDPSPSRVAPRPGDGGRLTAPPPHCDPQALPRFSRHPHFTGRTVFQDPVNPQPPPMLMATVLAEPRPSSPDAPSDRPESTASQANPVRPDAVLPSLQSCTYRYKPIPFWLSVGAVAFTWPLLFVGGLVTTYGVGMAVPDWPTTFGDNMFLYDMTEAAWGVFIEHGHRLYGAAVGLCVLALTIWMVAFETRRVVLYTSLAALVAVLLQGLLGGQRVLANSTTLAMVHGGFGQATFALMVALATVTSRAWTEGGGLFQRHVAAASPPVRVSDPAGLRWLAPALVALVYGQILLGGWIRHFLDPPAFWIHGGGSFVVLTTTGLLLYQVERHRHTLKGTGLVTASRWFGAAVLGQFVLGLTVAVVLWPFDGMPHEITIPGVWTRTGHVALGAMVLGLAVVVSLLARRRLVAQSKSPDPSSCRMEGAVA</sequence>
<evidence type="ECO:0000256" key="7">
    <source>
        <dbReference type="ARBA" id="ARBA00023004"/>
    </source>
</evidence>
<dbReference type="GO" id="GO:0006784">
    <property type="term" value="P:heme A biosynthetic process"/>
    <property type="evidence" value="ECO:0007669"/>
    <property type="project" value="InterPro"/>
</dbReference>
<dbReference type="InterPro" id="IPR050450">
    <property type="entry name" value="COX15/CtaA_HemeA_synthase"/>
</dbReference>
<dbReference type="PANTHER" id="PTHR35457">
    <property type="entry name" value="HEME A SYNTHASE"/>
    <property type="match status" value="1"/>
</dbReference>
<evidence type="ECO:0000313" key="14">
    <source>
        <dbReference type="EMBL" id="ADV61460.1"/>
    </source>
</evidence>
<dbReference type="Pfam" id="PF02628">
    <property type="entry name" value="COX15-CtaA"/>
    <property type="match status" value="1"/>
</dbReference>
<evidence type="ECO:0000256" key="5">
    <source>
        <dbReference type="ARBA" id="ARBA00022989"/>
    </source>
</evidence>
<evidence type="ECO:0008006" key="16">
    <source>
        <dbReference type="Google" id="ProtNLM"/>
    </source>
</evidence>
<dbReference type="Proteomes" id="UP000008631">
    <property type="component" value="Chromosome"/>
</dbReference>
<reference evidence="14 15" key="2">
    <citation type="journal article" date="2011" name="Stand. Genomic Sci.">
        <title>Complete genome sequence of Isosphaera pallida type strain (IS1B).</title>
        <authorList>
            <consortium name="US DOE Joint Genome Institute (JGI-PGF)"/>
            <person name="Goker M."/>
            <person name="Cleland D."/>
            <person name="Saunders E."/>
            <person name="Lapidus A."/>
            <person name="Nolan M."/>
            <person name="Lucas S."/>
            <person name="Hammon N."/>
            <person name="Deshpande S."/>
            <person name="Cheng J.F."/>
            <person name="Tapia R."/>
            <person name="Han C."/>
            <person name="Goodwin L."/>
            <person name="Pitluck S."/>
            <person name="Liolios K."/>
            <person name="Pagani I."/>
            <person name="Ivanova N."/>
            <person name="Mavromatis K."/>
            <person name="Pati A."/>
            <person name="Chen A."/>
            <person name="Palaniappan K."/>
            <person name="Land M."/>
            <person name="Hauser L."/>
            <person name="Chang Y.J."/>
            <person name="Jeffries C.D."/>
            <person name="Detter J.C."/>
            <person name="Beck B."/>
            <person name="Woyke T."/>
            <person name="Bristow J."/>
            <person name="Eisen J.A."/>
            <person name="Markowitz V."/>
            <person name="Hugenholtz P."/>
            <person name="Kyrpides N.C."/>
            <person name="Klenk H.P."/>
        </authorList>
    </citation>
    <scope>NUCLEOTIDE SEQUENCE [LARGE SCALE GENOMIC DNA]</scope>
    <source>
        <strain evidence="15">ATCC 43644 / DSM 9630 / IS1B</strain>
    </source>
</reference>
<dbReference type="GO" id="GO:0016020">
    <property type="term" value="C:membrane"/>
    <property type="evidence" value="ECO:0007669"/>
    <property type="project" value="UniProtKB-SubCell"/>
</dbReference>
<accession>E8R2V6</accession>
<proteinExistence type="predicted"/>
<feature type="transmembrane region" description="Helical" evidence="13">
    <location>
        <begin position="318"/>
        <end position="338"/>
    </location>
</feature>
<dbReference type="InParanoid" id="E8R2V6"/>
<organism evidence="14 15">
    <name type="scientific">Isosphaera pallida (strain ATCC 43644 / DSM 9630 / IS1B)</name>
    <dbReference type="NCBI Taxonomy" id="575540"/>
    <lineage>
        <taxon>Bacteria</taxon>
        <taxon>Pseudomonadati</taxon>
        <taxon>Planctomycetota</taxon>
        <taxon>Planctomycetia</taxon>
        <taxon>Isosphaerales</taxon>
        <taxon>Isosphaeraceae</taxon>
        <taxon>Isosphaera</taxon>
    </lineage>
</organism>
<keyword evidence="4" id="KW-0479">Metal-binding</keyword>
<feature type="transmembrane region" description="Helical" evidence="13">
    <location>
        <begin position="291"/>
        <end position="312"/>
    </location>
</feature>
<evidence type="ECO:0000256" key="10">
    <source>
        <dbReference type="ARBA" id="ARBA00023157"/>
    </source>
</evidence>
<dbReference type="eggNOG" id="COG1612">
    <property type="taxonomic scope" value="Bacteria"/>
</dbReference>
<evidence type="ECO:0000256" key="4">
    <source>
        <dbReference type="ARBA" id="ARBA00022723"/>
    </source>
</evidence>
<keyword evidence="15" id="KW-1185">Reference proteome</keyword>
<feature type="transmembrane region" description="Helical" evidence="13">
    <location>
        <begin position="183"/>
        <end position="200"/>
    </location>
</feature>
<name>E8R2V6_ISOPI</name>
<feature type="region of interest" description="Disordered" evidence="12">
    <location>
        <begin position="12"/>
        <end position="104"/>
    </location>
</feature>
<evidence type="ECO:0000256" key="9">
    <source>
        <dbReference type="ARBA" id="ARBA00023136"/>
    </source>
</evidence>
<keyword evidence="9 13" id="KW-0472">Membrane</keyword>
<feature type="transmembrane region" description="Helical" evidence="13">
    <location>
        <begin position="237"/>
        <end position="258"/>
    </location>
</feature>
<evidence type="ECO:0000256" key="6">
    <source>
        <dbReference type="ARBA" id="ARBA00023002"/>
    </source>
</evidence>
<reference key="1">
    <citation type="submission" date="2010-11" db="EMBL/GenBank/DDBJ databases">
        <title>The complete sequence of chromosome of Isophaera pallida ATCC 43644.</title>
        <authorList>
            <consortium name="US DOE Joint Genome Institute (JGI-PGF)"/>
            <person name="Lucas S."/>
            <person name="Copeland A."/>
            <person name="Lapidus A."/>
            <person name="Bruce D."/>
            <person name="Goodwin L."/>
            <person name="Pitluck S."/>
            <person name="Kyrpides N."/>
            <person name="Mavromatis K."/>
            <person name="Pagani I."/>
            <person name="Ivanova N."/>
            <person name="Saunders E."/>
            <person name="Brettin T."/>
            <person name="Detter J.C."/>
            <person name="Han C."/>
            <person name="Tapia R."/>
            <person name="Land M."/>
            <person name="Hauser L."/>
            <person name="Markowitz V."/>
            <person name="Cheng J.-F."/>
            <person name="Hugenholtz P."/>
            <person name="Woyke T."/>
            <person name="Wu D."/>
            <person name="Eisen J.A."/>
        </authorList>
    </citation>
    <scope>NUCLEOTIDE SEQUENCE</scope>
    <source>
        <strain>ATCC 43644</strain>
    </source>
</reference>
<comment type="pathway">
    <text evidence="11">Porphyrin-containing compound metabolism.</text>
</comment>
<feature type="transmembrane region" description="Helical" evidence="13">
    <location>
        <begin position="123"/>
        <end position="148"/>
    </location>
</feature>
<evidence type="ECO:0000256" key="3">
    <source>
        <dbReference type="ARBA" id="ARBA00022692"/>
    </source>
</evidence>